<dbReference type="Pfam" id="PF07299">
    <property type="entry name" value="EF-G-binding_N"/>
    <property type="match status" value="1"/>
</dbReference>
<organism evidence="3 4">
    <name type="scientific">Thalassobacillus hwangdonensis</name>
    <dbReference type="NCBI Taxonomy" id="546108"/>
    <lineage>
        <taxon>Bacteria</taxon>
        <taxon>Bacillati</taxon>
        <taxon>Bacillota</taxon>
        <taxon>Bacilli</taxon>
        <taxon>Bacillales</taxon>
        <taxon>Bacillaceae</taxon>
        <taxon>Thalassobacillus</taxon>
    </lineage>
</organism>
<evidence type="ECO:0000313" key="3">
    <source>
        <dbReference type="EMBL" id="MFD1020859.1"/>
    </source>
</evidence>
<evidence type="ECO:0000313" key="4">
    <source>
        <dbReference type="Proteomes" id="UP001596990"/>
    </source>
</evidence>
<reference evidence="4" key="1">
    <citation type="journal article" date="2019" name="Int. J. Syst. Evol. Microbiol.">
        <title>The Global Catalogue of Microorganisms (GCM) 10K type strain sequencing project: providing services to taxonomists for standard genome sequencing and annotation.</title>
        <authorList>
            <consortium name="The Broad Institute Genomics Platform"/>
            <consortium name="The Broad Institute Genome Sequencing Center for Infectious Disease"/>
            <person name="Wu L."/>
            <person name="Ma J."/>
        </authorList>
    </citation>
    <scope>NUCLEOTIDE SEQUENCE [LARGE SCALE GENOMIC DNA]</scope>
    <source>
        <strain evidence="4">CCUG 56607</strain>
    </source>
</reference>
<dbReference type="Proteomes" id="UP001596990">
    <property type="component" value="Unassembled WGS sequence"/>
</dbReference>
<name>A0ABW3L8B3_9BACI</name>
<sequence length="210" mass="24291">MEAFIHHAQYNFIREQGRKLVGAYVTSQDSAVLEAIESLVEDDVLSEFPNRTEDQQRLLLSIKNMNTKEDLDIYLEMLKAYVHPWKISEKKIEKLFPKVKKLNVPEVDEMDLRNYSYLSWIDQGSRKKFIVSEENGELIGVQGTFTPSNKDGICNICQEHESLGLFLTEKKGKELGTYSKKGNYICKDSERCNDNLTNLDGLQEFIERVQ</sequence>
<dbReference type="InterPro" id="IPR032330">
    <property type="entry name" value="EF-G-binding_C"/>
</dbReference>
<feature type="domain" description="Elongation factor G-binding protein C-terminal treble-clef zinc-finger" evidence="2">
    <location>
        <begin position="99"/>
        <end position="197"/>
    </location>
</feature>
<dbReference type="EMBL" id="JBHTKL010000006">
    <property type="protein sequence ID" value="MFD1020859.1"/>
    <property type="molecule type" value="Genomic_DNA"/>
</dbReference>
<gene>
    <name evidence="3" type="ORF">ACFQ2J_16850</name>
</gene>
<dbReference type="InterPro" id="IPR010841">
    <property type="entry name" value="EF-G-binding_N"/>
</dbReference>
<proteinExistence type="predicted"/>
<dbReference type="InterPro" id="IPR038344">
    <property type="entry name" value="EF-G_N_sf"/>
</dbReference>
<comment type="caution">
    <text evidence="3">The sequence shown here is derived from an EMBL/GenBank/DDBJ whole genome shotgun (WGS) entry which is preliminary data.</text>
</comment>
<protein>
    <submittedName>
        <fullName evidence="3">FusB/FusC family EF-G-binding protein</fullName>
    </submittedName>
</protein>
<keyword evidence="4" id="KW-1185">Reference proteome</keyword>
<accession>A0ABW3L8B3</accession>
<dbReference type="Gene3D" id="1.20.1280.250">
    <property type="match status" value="1"/>
</dbReference>
<evidence type="ECO:0000259" key="2">
    <source>
        <dbReference type="Pfam" id="PF16571"/>
    </source>
</evidence>
<dbReference type="CDD" id="cd16342">
    <property type="entry name" value="FusC_FusB"/>
    <property type="match status" value="1"/>
</dbReference>
<evidence type="ECO:0000259" key="1">
    <source>
        <dbReference type="Pfam" id="PF07299"/>
    </source>
</evidence>
<feature type="domain" description="Elongation factor G-binding protein N-terminal" evidence="1">
    <location>
        <begin position="4"/>
        <end position="84"/>
    </location>
</feature>
<dbReference type="RefSeq" id="WP_386063274.1">
    <property type="nucleotide sequence ID" value="NZ_JBHTKL010000006.1"/>
</dbReference>
<dbReference type="Pfam" id="PF16571">
    <property type="entry name" value="FBP_C"/>
    <property type="match status" value="1"/>
</dbReference>